<reference evidence="1" key="1">
    <citation type="journal article" date="2006" name="Nature">
        <title>Deciphering the evolution and metabolism of an anammox bacterium from a community genome.</title>
        <authorList>
            <person name="Strous M."/>
            <person name="Pelletier E."/>
            <person name="Mangenot S."/>
            <person name="Rattei T."/>
            <person name="Lehner A."/>
            <person name="Taylor M.W."/>
            <person name="Horn M."/>
            <person name="Daims H."/>
            <person name="Bartol-Mavel D."/>
            <person name="Wincker P."/>
            <person name="Barbe V."/>
            <person name="Fonknechten N."/>
            <person name="Vallenet D."/>
            <person name="Segurens B."/>
            <person name="Schenowitz-Truong C."/>
            <person name="Medigue C."/>
            <person name="Collingro A."/>
            <person name="Snel B."/>
            <person name="Dutilh B.E."/>
            <person name="OpDenCamp H.J.M."/>
            <person name="vanDerDrift C."/>
            <person name="Cirpus I."/>
            <person name="vanDePas-Schoonen K.T."/>
            <person name="Harhangi H.R."/>
            <person name="vanNiftrik L."/>
            <person name="Schmid M."/>
            <person name="Keltjens J."/>
            <person name="vanDeVossenberg J."/>
            <person name="Kartal B."/>
            <person name="Meier H."/>
            <person name="Frishman D."/>
            <person name="Huynen M.A."/>
            <person name="Mewes H."/>
            <person name="Weissenbach J."/>
            <person name="Jetten M.S.M."/>
            <person name="Wagner M."/>
            <person name="LePaslier D."/>
        </authorList>
    </citation>
    <scope>NUCLEOTIDE SEQUENCE</scope>
</reference>
<sequence length="50" mass="5790">MNGSRFLKINCGRLYIYLYFSNSIPRPFSFFIIGFQKRDAESFPCAAKAC</sequence>
<organism evidence="1">
    <name type="scientific">Kuenenia stuttgartiensis</name>
    <dbReference type="NCBI Taxonomy" id="174633"/>
    <lineage>
        <taxon>Bacteria</taxon>
        <taxon>Pseudomonadati</taxon>
        <taxon>Planctomycetota</taxon>
        <taxon>Candidatus Brocadiia</taxon>
        <taxon>Candidatus Brocadiales</taxon>
        <taxon>Candidatus Brocadiaceae</taxon>
        <taxon>Candidatus Kuenenia</taxon>
    </lineage>
</organism>
<protein>
    <submittedName>
        <fullName evidence="1">Uncharacterized protein</fullName>
    </submittedName>
</protein>
<dbReference type="AlphaFoldDB" id="Q1PYA9"/>
<name>Q1PYA9_KUEST</name>
<accession>Q1PYA9</accession>
<reference evidence="1" key="2">
    <citation type="submission" date="2006-01" db="EMBL/GenBank/DDBJ databases">
        <authorList>
            <person name="Genoscope"/>
        </authorList>
    </citation>
    <scope>NUCLEOTIDE SEQUENCE</scope>
</reference>
<proteinExistence type="predicted"/>
<gene>
    <name evidence="1" type="ORF">kustd1319</name>
</gene>
<dbReference type="EMBL" id="CT573072">
    <property type="protein sequence ID" value="CAJ72064.1"/>
    <property type="molecule type" value="Genomic_DNA"/>
</dbReference>
<evidence type="ECO:0000313" key="1">
    <source>
        <dbReference type="EMBL" id="CAJ72064.1"/>
    </source>
</evidence>